<feature type="compositionally biased region" description="Basic and acidic residues" evidence="2">
    <location>
        <begin position="822"/>
        <end position="839"/>
    </location>
</feature>
<dbReference type="SMART" id="SM00367">
    <property type="entry name" value="LRR_CC"/>
    <property type="match status" value="8"/>
</dbReference>
<dbReference type="InterPro" id="IPR050648">
    <property type="entry name" value="F-box_LRR-repeat"/>
</dbReference>
<dbReference type="FunFam" id="3.80.10.10:FF:000630">
    <property type="entry name" value="Unplaced genomic scaffold supercont2.23, whole genome shotgun sequence"/>
    <property type="match status" value="1"/>
</dbReference>
<feature type="compositionally biased region" description="Pro residues" evidence="2">
    <location>
        <begin position="704"/>
        <end position="716"/>
    </location>
</feature>
<dbReference type="InterPro" id="IPR036047">
    <property type="entry name" value="F-box-like_dom_sf"/>
</dbReference>
<proteinExistence type="predicted"/>
<feature type="compositionally biased region" description="Polar residues" evidence="2">
    <location>
        <begin position="719"/>
        <end position="730"/>
    </location>
</feature>
<feature type="domain" description="F-box" evidence="3">
    <location>
        <begin position="143"/>
        <end position="184"/>
    </location>
</feature>
<dbReference type="InterPro" id="IPR032675">
    <property type="entry name" value="LRR_dom_sf"/>
</dbReference>
<name>A0A854QDY0_CRYNE</name>
<dbReference type="CDD" id="cd09917">
    <property type="entry name" value="F-box_SF"/>
    <property type="match status" value="1"/>
</dbReference>
<dbReference type="Gene3D" id="1.20.1280.50">
    <property type="match status" value="1"/>
</dbReference>
<dbReference type="EMBL" id="AMKT01000037">
    <property type="protein sequence ID" value="OXG23094.1"/>
    <property type="molecule type" value="Genomic_DNA"/>
</dbReference>
<feature type="compositionally biased region" description="Polar residues" evidence="2">
    <location>
        <begin position="77"/>
        <end position="89"/>
    </location>
</feature>
<feature type="region of interest" description="Disordered" evidence="2">
    <location>
        <begin position="791"/>
        <end position="851"/>
    </location>
</feature>
<feature type="compositionally biased region" description="Polar residues" evidence="2">
    <location>
        <begin position="37"/>
        <end position="49"/>
    </location>
</feature>
<gene>
    <name evidence="4" type="ORF">C361_02861</name>
</gene>
<dbReference type="OrthoDB" id="10257471at2759"/>
<feature type="compositionally biased region" description="Low complexity" evidence="2">
    <location>
        <begin position="739"/>
        <end position="754"/>
    </location>
</feature>
<evidence type="ECO:0000256" key="1">
    <source>
        <dbReference type="ARBA" id="ARBA00022786"/>
    </source>
</evidence>
<comment type="caution">
    <text evidence="4">The sequence shown here is derived from an EMBL/GenBank/DDBJ whole genome shotgun (WGS) entry which is preliminary data.</text>
</comment>
<feature type="compositionally biased region" description="Low complexity" evidence="2">
    <location>
        <begin position="894"/>
        <end position="911"/>
    </location>
</feature>
<feature type="compositionally biased region" description="Polar residues" evidence="2">
    <location>
        <begin position="1"/>
        <end position="28"/>
    </location>
</feature>
<feature type="region of interest" description="Disordered" evidence="2">
    <location>
        <begin position="887"/>
        <end position="928"/>
    </location>
</feature>
<evidence type="ECO:0000313" key="4">
    <source>
        <dbReference type="EMBL" id="OXG23094.1"/>
    </source>
</evidence>
<dbReference type="Pfam" id="PF25372">
    <property type="entry name" value="DUF7885"/>
    <property type="match status" value="1"/>
</dbReference>
<feature type="region of interest" description="Disordered" evidence="2">
    <location>
        <begin position="1"/>
        <end position="108"/>
    </location>
</feature>
<dbReference type="PANTHER" id="PTHR13382:SF67">
    <property type="entry name" value="SCF E3 UBIQUITIN LIGASE COMPLEX F-BOX PROTEIN POF2"/>
    <property type="match status" value="1"/>
</dbReference>
<dbReference type="Proteomes" id="UP000199727">
    <property type="component" value="Unassembled WGS sequence"/>
</dbReference>
<dbReference type="Gene3D" id="3.80.10.10">
    <property type="entry name" value="Ribonuclease Inhibitor"/>
    <property type="match status" value="2"/>
</dbReference>
<dbReference type="AlphaFoldDB" id="A0A854QDY0"/>
<dbReference type="SUPFAM" id="SSF52047">
    <property type="entry name" value="RNI-like"/>
    <property type="match status" value="1"/>
</dbReference>
<dbReference type="SMART" id="SM00256">
    <property type="entry name" value="FBOX"/>
    <property type="match status" value="1"/>
</dbReference>
<dbReference type="FunFam" id="3.80.10.10:FF:000381">
    <property type="entry name" value="Ubiquitin ligase complex F-box protein GRR1"/>
    <property type="match status" value="1"/>
</dbReference>
<feature type="compositionally biased region" description="Low complexity" evidence="2">
    <location>
        <begin position="798"/>
        <end position="809"/>
    </location>
</feature>
<reference evidence="4 5" key="1">
    <citation type="submission" date="2017-06" db="EMBL/GenBank/DDBJ databases">
        <title>Global population genomics of the pathogenic fungus Cryptococcus neoformans var. grubii.</title>
        <authorList>
            <person name="Cuomo C."/>
            <person name="Litvintseva A."/>
            <person name="Chen Y."/>
            <person name="Young S."/>
            <person name="Zeng Q."/>
            <person name="Chapman S."/>
            <person name="Gujja S."/>
            <person name="Saif S."/>
            <person name="Birren B."/>
        </authorList>
    </citation>
    <scope>NUCLEOTIDE SEQUENCE [LARGE SCALE GENOMIC DNA]</scope>
    <source>
        <strain evidence="4 5">Tu259-1</strain>
    </source>
</reference>
<evidence type="ECO:0000256" key="2">
    <source>
        <dbReference type="SAM" id="MobiDB-lite"/>
    </source>
</evidence>
<evidence type="ECO:0000313" key="5">
    <source>
        <dbReference type="Proteomes" id="UP000199727"/>
    </source>
</evidence>
<dbReference type="Pfam" id="PF12937">
    <property type="entry name" value="F-box-like"/>
    <property type="match status" value="1"/>
</dbReference>
<keyword evidence="1" id="KW-0833">Ubl conjugation pathway</keyword>
<feature type="compositionally biased region" description="Basic and acidic residues" evidence="2">
    <location>
        <begin position="98"/>
        <end position="108"/>
    </location>
</feature>
<feature type="region of interest" description="Disordered" evidence="2">
    <location>
        <begin position="644"/>
        <end position="675"/>
    </location>
</feature>
<organism evidence="4 5">
    <name type="scientific">Cryptococcus neoformans Tu259-1</name>
    <dbReference type="NCBI Taxonomy" id="1230072"/>
    <lineage>
        <taxon>Eukaryota</taxon>
        <taxon>Fungi</taxon>
        <taxon>Dikarya</taxon>
        <taxon>Basidiomycota</taxon>
        <taxon>Agaricomycotina</taxon>
        <taxon>Tremellomycetes</taxon>
        <taxon>Tremellales</taxon>
        <taxon>Cryptococcaceae</taxon>
        <taxon>Cryptococcus</taxon>
        <taxon>Cryptococcus neoformans species complex</taxon>
    </lineage>
</organism>
<dbReference type="SUPFAM" id="SSF81383">
    <property type="entry name" value="F-box domain"/>
    <property type="match status" value="1"/>
</dbReference>
<dbReference type="InterPro" id="IPR006553">
    <property type="entry name" value="Leu-rich_rpt_Cys-con_subtyp"/>
</dbReference>
<evidence type="ECO:0000259" key="3">
    <source>
        <dbReference type="SMART" id="SM00256"/>
    </source>
</evidence>
<dbReference type="InterPro" id="IPR001810">
    <property type="entry name" value="F-box_dom"/>
</dbReference>
<accession>A0A854QDY0</accession>
<sequence length="928" mass="102228">MPVRPSRSNSDSSIRHVANSSPASSYRPTSIRERETSPINAFNQLSLDRSLTPPKAPRLAPQVTRDPKYTRHIRSQVLRNTSGTPSAASTDDEDDQDERGRGGIDEEAKSWLELRDGRGWKRNGKYKGVNKRGEIKNDLTNQLPPEILIQIFRYLPGNKDLLSVLLVSRFWCLCAFSLLWYKPTLPTITQLASIIRVIHSPTRSLPYANAIRRLPLIQLGPTLTDELFTSLSVCSRLERLNISGADKLTSGALRNVIACVPNLVSLDLTGVINTDDAVLVVVGETCKKLQAINLSECRLVGDEGVLALAKESRVLRRIKFDKCHRITQKSLIPLIRACPLVLEYDLQDVISLSSSVLHTVFLHASHLRELRVNGCVSLDENCIPNLLDLSEMQDDWIAKVSEDVGIKVEPAEGVTMLRPVTTTFEYLRVVDMTGCTDLGDKAVDNLITNAPKLRQLTLNKCPALTDKSLESIGKLGKHLHNLHLGHVSLITDDGVINLAKSCTRLRYLDLACCTLLTDACVAEIGENMPKLKRFGLVKVTNITDEAIYSLVRKHTSLERVHLSYCDQLSVKAIAYLLNKLAHIKHLSLTGVSSFKVPELQEFCRPPPDFFNDHQRAAFCVFSGSRVVELRDYLNNHYLPSMEIDTSEDSGHDGAASSTSSLTIPRAAPTPDHSSISNSILQHNNLVYRQSLSNLNDAWEDAAPPISPTPMSRPQPPHLFTTSIQYQSAQPGENAPFPIASTSTSPPAFMSSSSARPTSNLTSATPSYFNISLSPSLHNRFAYGDTTLPPHLDYLVPPSQESSRSSSISSNGDRLPFIPHQGVSDRSRGPDAQGRRDRPSGPRVPSGSYNVSPSYANEFTTYWPREGRLPRASDSGIGITRAHSAEEHMTQVANLSQRSSANGSLSSSAGAQREGGRGPRWLQRFGNGR</sequence>
<dbReference type="GO" id="GO:0005737">
    <property type="term" value="C:cytoplasm"/>
    <property type="evidence" value="ECO:0007669"/>
    <property type="project" value="TreeGrafter"/>
</dbReference>
<dbReference type="InterPro" id="IPR057207">
    <property type="entry name" value="FBXL15_LRR"/>
</dbReference>
<protein>
    <submittedName>
        <fullName evidence="4">F-box and leucine-rich repeat protein GRR1</fullName>
    </submittedName>
</protein>
<dbReference type="PANTHER" id="PTHR13382">
    <property type="entry name" value="MITOCHONDRIAL ATP SYNTHASE COUPLING FACTOR B"/>
    <property type="match status" value="1"/>
</dbReference>
<feature type="region of interest" description="Disordered" evidence="2">
    <location>
        <begin position="698"/>
        <end position="759"/>
    </location>
</feature>